<dbReference type="OMA" id="IMATEFN"/>
<evidence type="ECO:0000256" key="2">
    <source>
        <dbReference type="ARBA" id="ARBA00006524"/>
    </source>
</evidence>
<comment type="function">
    <text evidence="1">May be involved in 20S pre-rRNA processing.</text>
</comment>
<evidence type="ECO:0000256" key="1">
    <source>
        <dbReference type="ARBA" id="ARBA00002210"/>
    </source>
</evidence>
<dbReference type="RefSeq" id="XP_018026336.1">
    <property type="nucleotide sequence ID" value="XM_018170847.2"/>
</dbReference>
<feature type="compositionally biased region" description="Basic and acidic residues" evidence="5">
    <location>
        <begin position="156"/>
        <end position="172"/>
    </location>
</feature>
<evidence type="ECO:0000256" key="4">
    <source>
        <dbReference type="ARBA" id="ARBA00022552"/>
    </source>
</evidence>
<evidence type="ECO:0000313" key="6">
    <source>
        <dbReference type="Proteomes" id="UP000694843"/>
    </source>
</evidence>
<comment type="similarity">
    <text evidence="2">Belongs to the TSR2 family.</text>
</comment>
<sequence length="183" mass="20702">MEVPPTFEEAIRAAFRGWDALQFAVDQHAGGLKSRQIAEWMIGATEQYFAENEDLEPDEVADVLTDIMEEELHVEVCDGSDKFIGEYLCRVHRLLLKKNYDAVRSEMSKLPSYNPALFTMQSEPDEADVSLSVVNSVVNHGEEASEESDSTEDEETPKKVAEKPQVDDDGWTHVRRGPRKNDK</sequence>
<feature type="compositionally biased region" description="Basic residues" evidence="5">
    <location>
        <begin position="173"/>
        <end position="183"/>
    </location>
</feature>
<reference evidence="7 8" key="1">
    <citation type="submission" date="2025-04" db="UniProtKB">
        <authorList>
            <consortium name="RefSeq"/>
        </authorList>
    </citation>
    <scope>IDENTIFICATION</scope>
    <source>
        <tissue evidence="7 8">Whole organism</tissue>
    </source>
</reference>
<dbReference type="GO" id="GO:0006364">
    <property type="term" value="P:rRNA processing"/>
    <property type="evidence" value="ECO:0007669"/>
    <property type="project" value="UniProtKB-KW"/>
</dbReference>
<dbReference type="KEGG" id="hazt:108681771"/>
<evidence type="ECO:0000313" key="8">
    <source>
        <dbReference type="RefSeq" id="XP_018026336.1"/>
    </source>
</evidence>
<keyword evidence="4" id="KW-0698">rRNA processing</keyword>
<name>A0A8B7PLR2_HYAAZ</name>
<dbReference type="GeneID" id="108681771"/>
<feature type="region of interest" description="Disordered" evidence="5">
    <location>
        <begin position="138"/>
        <end position="183"/>
    </location>
</feature>
<gene>
    <name evidence="7 8" type="primary">LOC108681771</name>
</gene>
<dbReference type="AlphaFoldDB" id="A0A8B7PLR2"/>
<keyword evidence="6" id="KW-1185">Reference proteome</keyword>
<dbReference type="Proteomes" id="UP000694843">
    <property type="component" value="Unplaced"/>
</dbReference>
<evidence type="ECO:0000313" key="7">
    <source>
        <dbReference type="RefSeq" id="XP_018026335.1"/>
    </source>
</evidence>
<feature type="compositionally biased region" description="Acidic residues" evidence="5">
    <location>
        <begin position="144"/>
        <end position="155"/>
    </location>
</feature>
<dbReference type="PANTHER" id="PTHR21250">
    <property type="entry name" value="PRE-RRNA-PROCESSING PROTEIN TSR2 HOMOLOG"/>
    <property type="match status" value="1"/>
</dbReference>
<protein>
    <recommendedName>
        <fullName evidence="3">Pre-rRNA-processing protein TSR2 homolog</fullName>
    </recommendedName>
</protein>
<dbReference type="RefSeq" id="XP_018026335.1">
    <property type="nucleotide sequence ID" value="XM_018170846.2"/>
</dbReference>
<dbReference type="Pfam" id="PF10273">
    <property type="entry name" value="WGG"/>
    <property type="match status" value="1"/>
</dbReference>
<proteinExistence type="inferred from homology"/>
<organism evidence="6 8">
    <name type="scientific">Hyalella azteca</name>
    <name type="common">Amphipod</name>
    <dbReference type="NCBI Taxonomy" id="294128"/>
    <lineage>
        <taxon>Eukaryota</taxon>
        <taxon>Metazoa</taxon>
        <taxon>Ecdysozoa</taxon>
        <taxon>Arthropoda</taxon>
        <taxon>Crustacea</taxon>
        <taxon>Multicrustacea</taxon>
        <taxon>Malacostraca</taxon>
        <taxon>Eumalacostraca</taxon>
        <taxon>Peracarida</taxon>
        <taxon>Amphipoda</taxon>
        <taxon>Senticaudata</taxon>
        <taxon>Talitrida</taxon>
        <taxon>Talitroidea</taxon>
        <taxon>Hyalellidae</taxon>
        <taxon>Hyalella</taxon>
    </lineage>
</organism>
<accession>A0A8B7PLR2</accession>
<dbReference type="OrthoDB" id="263560at2759"/>
<evidence type="ECO:0000256" key="3">
    <source>
        <dbReference type="ARBA" id="ARBA00017551"/>
    </source>
</evidence>
<evidence type="ECO:0000256" key="5">
    <source>
        <dbReference type="SAM" id="MobiDB-lite"/>
    </source>
</evidence>
<dbReference type="InterPro" id="IPR019398">
    <property type="entry name" value="Pre-rRNA_process_TSR2"/>
</dbReference>